<dbReference type="Gene3D" id="3.30.470.20">
    <property type="entry name" value="ATP-grasp fold, B domain"/>
    <property type="match status" value="1"/>
</dbReference>
<keyword evidence="3" id="KW-1185">Reference proteome</keyword>
<dbReference type="InterPro" id="IPR036637">
    <property type="entry name" value="Phosphohistidine_dom_sf"/>
</dbReference>
<sequence>MAGAFKSIANVAAEHQGVHQAITEVFGSYGGGRSGDQVLVQPMVQDVALSGVALSRDIEAGGPYYVVNYDDLTGRTDTVTGGGESKTVLVHHARPQAVHSPRIRRIIATVSELVVATGCDDLDVEFCMTHGGQLYILQARPLAASKQWQNIDTSKVSASLDEVRIRLTDLMKPAAGVCGSTTVLGEMPDWNPAEMIGNAPRPLSLSLYKNLITDGAWWRARVNMGYRAVPHPLLLDLHGRPYIDVRLSLNSFLPQSVSDELAEMLVNGQLARLAAKPESHDKIEFEVAVTCRDLAFPTDRLAEDGLSHGQIAEFEYHLKGLTARALTSVPRMAHLLERTRGLAGHGDLAQMLDDCRNEGTIPFSELARHAFIGMTFLKSLVARGALSQYRADLFMHNIETVAGEFVADLHQVSIGEKSRGDFLTRYGHLRPGTYDILSARYDESPDLYLGRHSHAPEQVEPFQPTGEERKAIDQLLSEAGYQVDCGHLLHYVTAGVAAREEAKFNFTRNVSNGLAAIDRWGAGLGLSRDDLSFLEISDILNSADLGLLRDKVARGREFYELTKMIRLPHLLCEPDDIDVVRIPLGRPTFITGKSVTAPTIQLGVASNVDIDGHIVLIEAADPGYDWIFSHDIVGLVTKYGGANSHMAIRSAEFGLPAAIGCGERLYSVLASGKVLELDCAASRVKVVDSLR</sequence>
<name>V6F526_MAGGM</name>
<dbReference type="KEGG" id="mgy:MGMSRv2__3405"/>
<dbReference type="Proteomes" id="UP000018922">
    <property type="component" value="Chromosome I"/>
</dbReference>
<dbReference type="eggNOG" id="COG0574">
    <property type="taxonomic scope" value="Bacteria"/>
</dbReference>
<dbReference type="EMBL" id="HG794546">
    <property type="protein sequence ID" value="CDL00620.1"/>
    <property type="molecule type" value="Genomic_DNA"/>
</dbReference>
<dbReference type="STRING" id="1430440.MGMSRv2__3405"/>
<gene>
    <name evidence="2" type="ordered locus">MGMSRv2__3405</name>
</gene>
<evidence type="ECO:0000259" key="1">
    <source>
        <dbReference type="Pfam" id="PF00391"/>
    </source>
</evidence>
<dbReference type="PANTHER" id="PTHR43615">
    <property type="entry name" value="PHOSPHOENOLPYRUVATE SYNTHASE-RELATED"/>
    <property type="match status" value="1"/>
</dbReference>
<dbReference type="Pfam" id="PF00391">
    <property type="entry name" value="PEP-utilizers"/>
    <property type="match status" value="1"/>
</dbReference>
<dbReference type="InterPro" id="IPR008279">
    <property type="entry name" value="PEP-util_enz_mobile_dom"/>
</dbReference>
<dbReference type="GO" id="GO:0016772">
    <property type="term" value="F:transferase activity, transferring phosphorus-containing groups"/>
    <property type="evidence" value="ECO:0007669"/>
    <property type="project" value="InterPro"/>
</dbReference>
<dbReference type="InterPro" id="IPR051549">
    <property type="entry name" value="PEP_Utilizing_Enz"/>
</dbReference>
<dbReference type="NCBIfam" id="NF004508">
    <property type="entry name" value="PRK05849.1"/>
    <property type="match status" value="1"/>
</dbReference>
<organism evidence="2 3">
    <name type="scientific">Magnetospirillum gryphiswaldense (strain DSM 6361 / JCM 21280 / NBRC 15271 / MSR-1)</name>
    <dbReference type="NCBI Taxonomy" id="431944"/>
    <lineage>
        <taxon>Bacteria</taxon>
        <taxon>Pseudomonadati</taxon>
        <taxon>Pseudomonadota</taxon>
        <taxon>Alphaproteobacteria</taxon>
        <taxon>Rhodospirillales</taxon>
        <taxon>Rhodospirillaceae</taxon>
        <taxon>Magnetospirillum</taxon>
    </lineage>
</organism>
<dbReference type="AlphaFoldDB" id="V6F526"/>
<dbReference type="Gene3D" id="3.50.30.10">
    <property type="entry name" value="Phosphohistidine domain"/>
    <property type="match status" value="1"/>
</dbReference>
<accession>V6F526</accession>
<reference evidence="2 3" key="1">
    <citation type="journal article" date="2014" name="Genome Announc.">
        <title>Complete genome sequence of Magnetospirillum gryphiswaldense MSR-1.</title>
        <authorList>
            <person name="Wang X."/>
            <person name="Wang Q."/>
            <person name="Zhang W."/>
            <person name="Wang Y."/>
            <person name="Li L."/>
            <person name="Wen T."/>
            <person name="Zhang T."/>
            <person name="Zhang Y."/>
            <person name="Xu J."/>
            <person name="Hu J."/>
            <person name="Li S."/>
            <person name="Liu L."/>
            <person name="Liu J."/>
            <person name="Jiang W."/>
            <person name="Tian J."/>
            <person name="Li Y."/>
            <person name="Schuler D."/>
            <person name="Wang L."/>
            <person name="Li J."/>
        </authorList>
    </citation>
    <scope>NUCLEOTIDE SEQUENCE [LARGE SCALE GENOMIC DNA]</scope>
    <source>
        <strain evidence="3">DSM 6361 / JCM 21280 / NBRC 15271 / MSR-1</strain>
    </source>
</reference>
<protein>
    <recommendedName>
        <fullName evidence="1">PEP-utilising enzyme mobile domain-containing protein</fullName>
    </recommendedName>
</protein>
<proteinExistence type="predicted"/>
<dbReference type="HOGENOM" id="CLU_011659_0_0_5"/>
<dbReference type="SUPFAM" id="SSF52009">
    <property type="entry name" value="Phosphohistidine domain"/>
    <property type="match status" value="1"/>
</dbReference>
<dbReference type="SUPFAM" id="SSF56059">
    <property type="entry name" value="Glutathione synthetase ATP-binding domain-like"/>
    <property type="match status" value="1"/>
</dbReference>
<dbReference type="PANTHER" id="PTHR43615:SF1">
    <property type="entry name" value="PPDK_N DOMAIN-CONTAINING PROTEIN"/>
    <property type="match status" value="1"/>
</dbReference>
<evidence type="ECO:0000313" key="3">
    <source>
        <dbReference type="Proteomes" id="UP000018922"/>
    </source>
</evidence>
<feature type="domain" description="PEP-utilising enzyme mobile" evidence="1">
    <location>
        <begin position="611"/>
        <end position="680"/>
    </location>
</feature>
<evidence type="ECO:0000313" key="2">
    <source>
        <dbReference type="EMBL" id="CDL00620.1"/>
    </source>
</evidence>